<evidence type="ECO:0000313" key="1">
    <source>
        <dbReference type="EMBL" id="MBS4201799.1"/>
    </source>
</evidence>
<proteinExistence type="predicted"/>
<dbReference type="Gene3D" id="3.40.50.300">
    <property type="entry name" value="P-loop containing nucleotide triphosphate hydrolases"/>
    <property type="match status" value="1"/>
</dbReference>
<gene>
    <name evidence="1" type="ORF">KHA93_19530</name>
</gene>
<accession>A0A942YMS4</accession>
<name>A0A942YMS4_9BACI</name>
<comment type="caution">
    <text evidence="1">The sequence shown here is derived from an EMBL/GenBank/DDBJ whole genome shotgun (WGS) entry which is preliminary data.</text>
</comment>
<dbReference type="AlphaFoldDB" id="A0A942YMS4"/>
<dbReference type="SUPFAM" id="SSF52540">
    <property type="entry name" value="P-loop containing nucleoside triphosphate hydrolases"/>
    <property type="match status" value="1"/>
</dbReference>
<reference evidence="1 2" key="1">
    <citation type="submission" date="2021-05" db="EMBL/GenBank/DDBJ databases">
        <title>Novel Bacillus species.</title>
        <authorList>
            <person name="Liu G."/>
        </authorList>
    </citation>
    <scope>NUCLEOTIDE SEQUENCE [LARGE SCALE GENOMIC DNA]</scope>
    <source>
        <strain evidence="1 2">FJAT-49732</strain>
    </source>
</reference>
<protein>
    <recommendedName>
        <fullName evidence="3">Uridine kinase</fullName>
    </recommendedName>
</protein>
<dbReference type="EMBL" id="JAGYPJ010000001">
    <property type="protein sequence ID" value="MBS4201799.1"/>
    <property type="molecule type" value="Genomic_DNA"/>
</dbReference>
<sequence>MSRKPMIISVAAVSGGGKTTITNQLKKRLDNSRALHFDDYEFEESPADICKWVEDGADYNEWNLAPFISDIHSILNDHDVHYIILDYPFAYLNSSMSDLIDLAIFIDTPLDIAMARRMIRDFSDSTLENIQRDVSHYLLRGRPAYLEMDMSVKPNSDIILDGTLPPEIIVEQIIKGIREKEKNSIN</sequence>
<evidence type="ECO:0000313" key="2">
    <source>
        <dbReference type="Proteomes" id="UP000682713"/>
    </source>
</evidence>
<dbReference type="RefSeq" id="WP_213112236.1">
    <property type="nucleotide sequence ID" value="NZ_JAGYPJ010000001.1"/>
</dbReference>
<dbReference type="NCBIfam" id="NF006085">
    <property type="entry name" value="PRK08233.1"/>
    <property type="match status" value="1"/>
</dbReference>
<evidence type="ECO:0008006" key="3">
    <source>
        <dbReference type="Google" id="ProtNLM"/>
    </source>
</evidence>
<dbReference type="Proteomes" id="UP000682713">
    <property type="component" value="Unassembled WGS sequence"/>
</dbReference>
<keyword evidence="2" id="KW-1185">Reference proteome</keyword>
<organism evidence="1 2">
    <name type="scientific">Lederbergia citrisecunda</name>
    <dbReference type="NCBI Taxonomy" id="2833583"/>
    <lineage>
        <taxon>Bacteria</taxon>
        <taxon>Bacillati</taxon>
        <taxon>Bacillota</taxon>
        <taxon>Bacilli</taxon>
        <taxon>Bacillales</taxon>
        <taxon>Bacillaceae</taxon>
        <taxon>Lederbergia</taxon>
    </lineage>
</organism>
<dbReference type="InterPro" id="IPR027417">
    <property type="entry name" value="P-loop_NTPase"/>
</dbReference>